<dbReference type="Proteomes" id="UP000787635">
    <property type="component" value="Unassembled WGS sequence"/>
</dbReference>
<evidence type="ECO:0000256" key="2">
    <source>
        <dbReference type="ARBA" id="ARBA00022448"/>
    </source>
</evidence>
<keyword evidence="2" id="KW-0813">Transport</keyword>
<comment type="caution">
    <text evidence="6">The sequence shown here is derived from an EMBL/GenBank/DDBJ whole genome shotgun (WGS) entry which is preliminary data.</text>
</comment>
<dbReference type="InterPro" id="IPR051455">
    <property type="entry name" value="Bact_solute-bind_prot3"/>
</dbReference>
<keyword evidence="7" id="KW-1185">Reference proteome</keyword>
<dbReference type="PANTHER" id="PTHR30085:SF7">
    <property type="entry name" value="AMINO-ACID ABC TRANSPORTER-BINDING PROTEIN YHDW-RELATED"/>
    <property type="match status" value="1"/>
</dbReference>
<proteinExistence type="inferred from homology"/>
<dbReference type="Gene3D" id="3.40.190.10">
    <property type="entry name" value="Periplasmic binding protein-like II"/>
    <property type="match status" value="2"/>
</dbReference>
<evidence type="ECO:0000256" key="4">
    <source>
        <dbReference type="SAM" id="SignalP"/>
    </source>
</evidence>
<dbReference type="CDD" id="cd13692">
    <property type="entry name" value="PBP2_BztA"/>
    <property type="match status" value="1"/>
</dbReference>
<feature type="signal peptide" evidence="4">
    <location>
        <begin position="1"/>
        <end position="20"/>
    </location>
</feature>
<dbReference type="SMART" id="SM00062">
    <property type="entry name" value="PBPb"/>
    <property type="match status" value="1"/>
</dbReference>
<evidence type="ECO:0000256" key="1">
    <source>
        <dbReference type="ARBA" id="ARBA00010333"/>
    </source>
</evidence>
<dbReference type="EMBL" id="JAAVNE010000002">
    <property type="protein sequence ID" value="NKC29663.1"/>
    <property type="molecule type" value="Genomic_DNA"/>
</dbReference>
<dbReference type="RefSeq" id="WP_168027285.1">
    <property type="nucleotide sequence ID" value="NZ_JAAVNE010000002.1"/>
</dbReference>
<feature type="domain" description="Solute-binding protein family 3/N-terminal" evidence="5">
    <location>
        <begin position="34"/>
        <end position="259"/>
    </location>
</feature>
<protein>
    <submittedName>
        <fullName evidence="6">Amino acid ABC transporter substrate-binding protein</fullName>
    </submittedName>
</protein>
<gene>
    <name evidence="6" type="ORF">HEQ75_02225</name>
</gene>
<evidence type="ECO:0000259" key="5">
    <source>
        <dbReference type="SMART" id="SM00062"/>
    </source>
</evidence>
<keyword evidence="3 4" id="KW-0732">Signal</keyword>
<accession>A0ABX1E1H7</accession>
<name>A0ABX1E1H7_9PROT</name>
<dbReference type="PANTHER" id="PTHR30085">
    <property type="entry name" value="AMINO ACID ABC TRANSPORTER PERMEASE"/>
    <property type="match status" value="1"/>
</dbReference>
<evidence type="ECO:0000313" key="6">
    <source>
        <dbReference type="EMBL" id="NKC29663.1"/>
    </source>
</evidence>
<sequence>MRSLFLIGLAALLGAAPALAQPGSTLAQVRARGSLVCGADIGLLGFSQRDAQGVVRGLDADTCRAVAAAVLGDADKVTFTGGSRQQQLMALREGRIELAASNLTQTMARDVDLGLSPTAVNYYDGQGFLVPASPPVANLAGLDGKRICITSGTTTEMGLADAARRLSIQVTPVVVGDAASLAAAYREGRCDAMTSDISELLVLRQTGTTDPAAHVLLPDIISREPLGPLVRDGDSQWRSIVFWVVNLLLEAEAREITAANAEARKNDPSAIVRRMMGGMPGFGTPLGLADDWGFQVISQVGNYGEIYERNLGEGSSLKIDRGLNALWNRGGLMYPIPMR</sequence>
<comment type="similarity">
    <text evidence="1">Belongs to the bacterial solute-binding protein 3 family.</text>
</comment>
<dbReference type="SUPFAM" id="SSF53850">
    <property type="entry name" value="Periplasmic binding protein-like II"/>
    <property type="match status" value="1"/>
</dbReference>
<evidence type="ECO:0000313" key="7">
    <source>
        <dbReference type="Proteomes" id="UP000787635"/>
    </source>
</evidence>
<dbReference type="Pfam" id="PF00497">
    <property type="entry name" value="SBP_bac_3"/>
    <property type="match status" value="1"/>
</dbReference>
<dbReference type="InterPro" id="IPR001638">
    <property type="entry name" value="Solute-binding_3/MltF_N"/>
</dbReference>
<feature type="chain" id="PRO_5047504868" evidence="4">
    <location>
        <begin position="21"/>
        <end position="339"/>
    </location>
</feature>
<organism evidence="6 7">
    <name type="scientific">Falsiroseomonas selenitidurans</name>
    <dbReference type="NCBI Taxonomy" id="2716335"/>
    <lineage>
        <taxon>Bacteria</taxon>
        <taxon>Pseudomonadati</taxon>
        <taxon>Pseudomonadota</taxon>
        <taxon>Alphaproteobacteria</taxon>
        <taxon>Acetobacterales</taxon>
        <taxon>Roseomonadaceae</taxon>
        <taxon>Falsiroseomonas</taxon>
    </lineage>
</organism>
<evidence type="ECO:0000256" key="3">
    <source>
        <dbReference type="ARBA" id="ARBA00022729"/>
    </source>
</evidence>
<reference evidence="6 7" key="1">
    <citation type="submission" date="2020-03" db="EMBL/GenBank/DDBJ databases">
        <title>Roseomonas selenitidurans sp. nov. isolated from urban soil.</title>
        <authorList>
            <person name="Liu H."/>
        </authorList>
    </citation>
    <scope>NUCLEOTIDE SEQUENCE [LARGE SCALE GENOMIC DNA]</scope>
    <source>
        <strain evidence="6 7">BU-1</strain>
    </source>
</reference>